<evidence type="ECO:0000313" key="7">
    <source>
        <dbReference type="Proteomes" id="UP001443914"/>
    </source>
</evidence>
<evidence type="ECO:0000256" key="5">
    <source>
        <dbReference type="SAM" id="SignalP"/>
    </source>
</evidence>
<keyword evidence="7" id="KW-1185">Reference proteome</keyword>
<dbReference type="PANTHER" id="PTHR22835:SF514">
    <property type="entry name" value="GDSL-LIKE LIPASE_ACYLHYDROLASE SUPERFAMILY PROTEIN ISOFORM 1"/>
    <property type="match status" value="1"/>
</dbReference>
<name>A0AAW1MNV1_SAPOF</name>
<organism evidence="6 7">
    <name type="scientific">Saponaria officinalis</name>
    <name type="common">Common soapwort</name>
    <name type="synonym">Lychnis saponaria</name>
    <dbReference type="NCBI Taxonomy" id="3572"/>
    <lineage>
        <taxon>Eukaryota</taxon>
        <taxon>Viridiplantae</taxon>
        <taxon>Streptophyta</taxon>
        <taxon>Embryophyta</taxon>
        <taxon>Tracheophyta</taxon>
        <taxon>Spermatophyta</taxon>
        <taxon>Magnoliopsida</taxon>
        <taxon>eudicotyledons</taxon>
        <taxon>Gunneridae</taxon>
        <taxon>Pentapetalae</taxon>
        <taxon>Caryophyllales</taxon>
        <taxon>Caryophyllaceae</taxon>
        <taxon>Caryophylleae</taxon>
        <taxon>Saponaria</taxon>
    </lineage>
</organism>
<dbReference type="PANTHER" id="PTHR22835">
    <property type="entry name" value="ZINC FINGER FYVE DOMAIN CONTAINING PROTEIN"/>
    <property type="match status" value="1"/>
</dbReference>
<dbReference type="CDD" id="cd01837">
    <property type="entry name" value="SGNH_plant_lipase_like"/>
    <property type="match status" value="1"/>
</dbReference>
<comment type="similarity">
    <text evidence="1">Belongs to the 'GDSL' lipolytic enzyme family.</text>
</comment>
<comment type="caution">
    <text evidence="6">The sequence shown here is derived from an EMBL/GenBank/DDBJ whole genome shotgun (WGS) entry which is preliminary data.</text>
</comment>
<dbReference type="Gene3D" id="3.40.50.1110">
    <property type="entry name" value="SGNH hydrolase"/>
    <property type="match status" value="1"/>
</dbReference>
<dbReference type="AlphaFoldDB" id="A0AAW1MNV1"/>
<evidence type="ECO:0000256" key="3">
    <source>
        <dbReference type="ARBA" id="ARBA00022801"/>
    </source>
</evidence>
<dbReference type="GO" id="GO:0016788">
    <property type="term" value="F:hydrolase activity, acting on ester bonds"/>
    <property type="evidence" value="ECO:0007669"/>
    <property type="project" value="InterPro"/>
</dbReference>
<evidence type="ECO:0000313" key="6">
    <source>
        <dbReference type="EMBL" id="KAK9751144.1"/>
    </source>
</evidence>
<gene>
    <name evidence="6" type="ORF">RND81_02G245200</name>
</gene>
<keyword evidence="4" id="KW-0325">Glycoprotein</keyword>
<reference evidence="6" key="1">
    <citation type="submission" date="2024-03" db="EMBL/GenBank/DDBJ databases">
        <title>WGS assembly of Saponaria officinalis var. Norfolk2.</title>
        <authorList>
            <person name="Jenkins J."/>
            <person name="Shu S."/>
            <person name="Grimwood J."/>
            <person name="Barry K."/>
            <person name="Goodstein D."/>
            <person name="Schmutz J."/>
            <person name="Leebens-Mack J."/>
            <person name="Osbourn A."/>
        </authorList>
    </citation>
    <scope>NUCLEOTIDE SEQUENCE [LARGE SCALE GENOMIC DNA]</scope>
    <source>
        <strain evidence="6">JIC</strain>
    </source>
</reference>
<evidence type="ECO:0000256" key="4">
    <source>
        <dbReference type="ARBA" id="ARBA00023180"/>
    </source>
</evidence>
<dbReference type="EMBL" id="JBDFQZ010000002">
    <property type="protein sequence ID" value="KAK9751144.1"/>
    <property type="molecule type" value="Genomic_DNA"/>
</dbReference>
<sequence length="385" mass="43639">MSFRDIVPKNFKLFLGLICCFSILGLVVCHETRNPNVFPAIFNFGDSNSDTGSFSAVFNPVLYPNGMTFFGHPSGRSCDGRLIIDFLAEKLSLPHLSSYLDAMEANFRHGANFATCGTTIVPVDGNLYEHGATPIPLNLQVVYFQQFKQRAIELYNREKLENRLPKPEEFSKALYTIDMGQNDINLLITMSREQAHKSLHHIIDSLGLAIVELYQLGARSFLIHNTGPYGCLPMFIPKNRFNLQNLDEIGCVKSYNEIAQEFNKLLKEKVSMLQIKLEDSSLVYVDIYSAKYSLFRDAKLHGFEDPLGYCCKDCTSLVMPFWKRTIFDQTDVVPTTCDDPSKYISWDGAHYTEAANSFIANKIFDSYFIHPLLNLSVTNYLVSSK</sequence>
<proteinExistence type="inferred from homology"/>
<feature type="signal peptide" evidence="5">
    <location>
        <begin position="1"/>
        <end position="29"/>
    </location>
</feature>
<dbReference type="Pfam" id="PF00657">
    <property type="entry name" value="Lipase_GDSL"/>
    <property type="match status" value="1"/>
</dbReference>
<dbReference type="Proteomes" id="UP001443914">
    <property type="component" value="Unassembled WGS sequence"/>
</dbReference>
<dbReference type="InterPro" id="IPR001087">
    <property type="entry name" value="GDSL"/>
</dbReference>
<evidence type="ECO:0000256" key="1">
    <source>
        <dbReference type="ARBA" id="ARBA00008668"/>
    </source>
</evidence>
<accession>A0AAW1MNV1</accession>
<evidence type="ECO:0000256" key="2">
    <source>
        <dbReference type="ARBA" id="ARBA00022729"/>
    </source>
</evidence>
<dbReference type="InterPro" id="IPR036514">
    <property type="entry name" value="SGNH_hydro_sf"/>
</dbReference>
<dbReference type="SUPFAM" id="SSF52266">
    <property type="entry name" value="SGNH hydrolase"/>
    <property type="match status" value="1"/>
</dbReference>
<keyword evidence="3" id="KW-0378">Hydrolase</keyword>
<protein>
    <submittedName>
        <fullName evidence="6">Uncharacterized protein</fullName>
    </submittedName>
</protein>
<keyword evidence="2 5" id="KW-0732">Signal</keyword>
<dbReference type="InterPro" id="IPR035669">
    <property type="entry name" value="SGNH_plant_lipase-like"/>
</dbReference>
<feature type="chain" id="PRO_5043497711" evidence="5">
    <location>
        <begin position="30"/>
        <end position="385"/>
    </location>
</feature>